<dbReference type="GO" id="GO:0008757">
    <property type="term" value="F:S-adenosylmethionine-dependent methyltransferase activity"/>
    <property type="evidence" value="ECO:0007669"/>
    <property type="project" value="UniProtKB-ARBA"/>
</dbReference>
<keyword evidence="9" id="KW-1185">Reference proteome</keyword>
<dbReference type="AlphaFoldDB" id="A0AAD8NTE9"/>
<evidence type="ECO:0000313" key="9">
    <source>
        <dbReference type="Proteomes" id="UP001229421"/>
    </source>
</evidence>
<evidence type="ECO:0000313" key="8">
    <source>
        <dbReference type="EMBL" id="KAK1420423.1"/>
    </source>
</evidence>
<dbReference type="GO" id="GO:0008171">
    <property type="term" value="F:O-methyltransferase activity"/>
    <property type="evidence" value="ECO:0007669"/>
    <property type="project" value="InterPro"/>
</dbReference>
<feature type="active site" description="Proton acceptor" evidence="5">
    <location>
        <position position="270"/>
    </location>
</feature>
<dbReference type="Gene3D" id="3.40.50.150">
    <property type="entry name" value="Vaccinia Virus protein VP39"/>
    <property type="match status" value="1"/>
</dbReference>
<dbReference type="EMBL" id="JAUHHV010000006">
    <property type="protein sequence ID" value="KAK1420423.1"/>
    <property type="molecule type" value="Genomic_DNA"/>
</dbReference>
<keyword evidence="2" id="KW-0808">Transferase</keyword>
<dbReference type="CDD" id="cd02440">
    <property type="entry name" value="AdoMet_MTases"/>
    <property type="match status" value="1"/>
</dbReference>
<keyword evidence="3" id="KW-0949">S-adenosyl-L-methionine</keyword>
<evidence type="ECO:0000256" key="5">
    <source>
        <dbReference type="PIRSR" id="PIRSR005739-1"/>
    </source>
</evidence>
<evidence type="ECO:0000259" key="7">
    <source>
        <dbReference type="Pfam" id="PF08100"/>
    </source>
</evidence>
<feature type="domain" description="O-methyltransferase dimerisation" evidence="7">
    <location>
        <begin position="22"/>
        <end position="112"/>
    </location>
</feature>
<dbReference type="FunFam" id="1.10.10.10:FF:000213">
    <property type="entry name" value="Coniferyl alcohol 9-O-methyltransferase"/>
    <property type="match status" value="1"/>
</dbReference>
<dbReference type="InterPro" id="IPR016461">
    <property type="entry name" value="COMT-like"/>
</dbReference>
<organism evidence="8 9">
    <name type="scientific">Tagetes erecta</name>
    <name type="common">African marigold</name>
    <dbReference type="NCBI Taxonomy" id="13708"/>
    <lineage>
        <taxon>Eukaryota</taxon>
        <taxon>Viridiplantae</taxon>
        <taxon>Streptophyta</taxon>
        <taxon>Embryophyta</taxon>
        <taxon>Tracheophyta</taxon>
        <taxon>Spermatophyta</taxon>
        <taxon>Magnoliopsida</taxon>
        <taxon>eudicotyledons</taxon>
        <taxon>Gunneridae</taxon>
        <taxon>Pentapetalae</taxon>
        <taxon>asterids</taxon>
        <taxon>campanulids</taxon>
        <taxon>Asterales</taxon>
        <taxon>Asteraceae</taxon>
        <taxon>Asteroideae</taxon>
        <taxon>Heliantheae alliance</taxon>
        <taxon>Tageteae</taxon>
        <taxon>Tagetes</taxon>
    </lineage>
</organism>
<comment type="similarity">
    <text evidence="4">Belongs to the class I-like SAM-binding methyltransferase superfamily. Cation-independent O-methyltransferase family. COMT subfamily.</text>
</comment>
<keyword evidence="1" id="KW-0489">Methyltransferase</keyword>
<dbReference type="PROSITE" id="PS51683">
    <property type="entry name" value="SAM_OMT_II"/>
    <property type="match status" value="1"/>
</dbReference>
<dbReference type="SUPFAM" id="SSF53335">
    <property type="entry name" value="S-adenosyl-L-methionine-dependent methyltransferases"/>
    <property type="match status" value="1"/>
</dbReference>
<dbReference type="GO" id="GO:0032259">
    <property type="term" value="P:methylation"/>
    <property type="evidence" value="ECO:0007669"/>
    <property type="project" value="UniProtKB-KW"/>
</dbReference>
<dbReference type="Gene3D" id="1.10.10.10">
    <property type="entry name" value="Winged helix-like DNA-binding domain superfamily/Winged helix DNA-binding domain"/>
    <property type="match status" value="1"/>
</dbReference>
<proteinExistence type="inferred from homology"/>
<dbReference type="Pfam" id="PF00891">
    <property type="entry name" value="Methyltransf_2"/>
    <property type="match status" value="1"/>
</dbReference>
<evidence type="ECO:0000259" key="6">
    <source>
        <dbReference type="Pfam" id="PF00891"/>
    </source>
</evidence>
<gene>
    <name evidence="8" type="ORF">QVD17_22003</name>
</gene>
<dbReference type="GO" id="GO:0046983">
    <property type="term" value="F:protein dimerization activity"/>
    <property type="evidence" value="ECO:0007669"/>
    <property type="project" value="InterPro"/>
</dbReference>
<evidence type="ECO:0000256" key="4">
    <source>
        <dbReference type="ARBA" id="ARBA00034481"/>
    </source>
</evidence>
<dbReference type="InterPro" id="IPR001077">
    <property type="entry name" value="COMT_C"/>
</dbReference>
<dbReference type="PANTHER" id="PTHR11746">
    <property type="entry name" value="O-METHYLTRANSFERASE"/>
    <property type="match status" value="1"/>
</dbReference>
<feature type="domain" description="O-methyltransferase C-terminal" evidence="6">
    <location>
        <begin position="140"/>
        <end position="352"/>
    </location>
</feature>
<comment type="caution">
    <text evidence="8">The sequence shown here is derived from an EMBL/GenBank/DDBJ whole genome shotgun (WGS) entry which is preliminary data.</text>
</comment>
<dbReference type="PIRSF" id="PIRSF005739">
    <property type="entry name" value="O-mtase"/>
    <property type="match status" value="1"/>
</dbReference>
<accession>A0AAD8NTE9</accession>
<dbReference type="Proteomes" id="UP001229421">
    <property type="component" value="Unassembled WGS sequence"/>
</dbReference>
<protein>
    <submittedName>
        <fullName evidence="8">Uncharacterized protein</fullName>
    </submittedName>
</protein>
<dbReference type="SUPFAM" id="SSF46785">
    <property type="entry name" value="Winged helix' DNA-binding domain"/>
    <property type="match status" value="1"/>
</dbReference>
<dbReference type="InterPro" id="IPR029063">
    <property type="entry name" value="SAM-dependent_MTases_sf"/>
</dbReference>
<dbReference type="Pfam" id="PF08100">
    <property type="entry name" value="Dimerisation"/>
    <property type="match status" value="1"/>
</dbReference>
<dbReference type="InterPro" id="IPR036390">
    <property type="entry name" value="WH_DNA-bd_sf"/>
</dbReference>
<dbReference type="InterPro" id="IPR012967">
    <property type="entry name" value="COMT_dimerisation"/>
</dbReference>
<evidence type="ECO:0000256" key="1">
    <source>
        <dbReference type="ARBA" id="ARBA00022603"/>
    </source>
</evidence>
<dbReference type="InterPro" id="IPR036388">
    <property type="entry name" value="WH-like_DNA-bd_sf"/>
</dbReference>
<evidence type="ECO:0000256" key="2">
    <source>
        <dbReference type="ARBA" id="ARBA00022679"/>
    </source>
</evidence>
<name>A0AAD8NTE9_TARER</name>
<reference evidence="8" key="1">
    <citation type="journal article" date="2023" name="bioRxiv">
        <title>Improved chromosome-level genome assembly for marigold (Tagetes erecta).</title>
        <authorList>
            <person name="Jiang F."/>
            <person name="Yuan L."/>
            <person name="Wang S."/>
            <person name="Wang H."/>
            <person name="Xu D."/>
            <person name="Wang A."/>
            <person name="Fan W."/>
        </authorList>
    </citation>
    <scope>NUCLEOTIDE SEQUENCE</scope>
    <source>
        <strain evidence="8">WSJ</strain>
        <tissue evidence="8">Leaf</tissue>
    </source>
</reference>
<sequence length="370" mass="41893">MDLNESQREASELFEAQSLIYRHVFNHVTSMSLKCALELGIPDVIHNHGKPITIQELVSKLDLPIEKTIHLQRLMRLLILFKFFSVIGLVGQDGEDEKEGYVLTAASRLLLKNTGENSQNVPSLFSFAYFNLDPVVATPWQFLGKWFHGSESTVFETVNEISLWEFANKNPKFNEMFNDAMTSDSRMMNLAIDDYHEIFAGVKSIVDVGGGTGLYAKILLEVFPHMTCTVLDLPHVVADLTETKNLKYVGGDMFSSIPSADVILFKTVLHNWGDDDVLKILKRCRETLRCGSDDGISKGKVIIIDMVVDVKRDQKEITETKMIFDVLMMVFLTGKERTKVEWEKLFLEAGFSGYKITHNLGLRSLIEVFP</sequence>
<evidence type="ECO:0000256" key="3">
    <source>
        <dbReference type="ARBA" id="ARBA00022691"/>
    </source>
</evidence>
<dbReference type="FunFam" id="3.40.50.150:FF:000057">
    <property type="entry name" value="O-methyltransferase ZRP4"/>
    <property type="match status" value="1"/>
</dbReference>